<dbReference type="PRINTS" id="PR00724">
    <property type="entry name" value="CRBOXYPTASEC"/>
</dbReference>
<dbReference type="PROSITE" id="PS00131">
    <property type="entry name" value="CARBOXYPEPT_SER_SER"/>
    <property type="match status" value="1"/>
</dbReference>
<dbReference type="InterPro" id="IPR018202">
    <property type="entry name" value="Ser_caboxypep_ser_AS"/>
</dbReference>
<evidence type="ECO:0000256" key="5">
    <source>
        <dbReference type="ARBA" id="ARBA00023180"/>
    </source>
</evidence>
<dbReference type="PANTHER" id="PTHR11802">
    <property type="entry name" value="SERINE PROTEASE FAMILY S10 SERINE CARBOXYPEPTIDASE"/>
    <property type="match status" value="1"/>
</dbReference>
<evidence type="ECO:0000256" key="3">
    <source>
        <dbReference type="ARBA" id="ARBA00022670"/>
    </source>
</evidence>
<keyword evidence="2 6" id="KW-0121">Carboxypeptidase</keyword>
<feature type="region of interest" description="Disordered" evidence="7">
    <location>
        <begin position="635"/>
        <end position="661"/>
    </location>
</feature>
<dbReference type="GO" id="GO:0006508">
    <property type="term" value="P:proteolysis"/>
    <property type="evidence" value="ECO:0007669"/>
    <property type="project" value="UniProtKB-KW"/>
</dbReference>
<dbReference type="AlphaFoldDB" id="A0A6A7C034"/>
<evidence type="ECO:0000256" key="4">
    <source>
        <dbReference type="ARBA" id="ARBA00022801"/>
    </source>
</evidence>
<evidence type="ECO:0000313" key="9">
    <source>
        <dbReference type="Proteomes" id="UP000799421"/>
    </source>
</evidence>
<comment type="similarity">
    <text evidence="1 6">Belongs to the peptidase S10 family.</text>
</comment>
<proteinExistence type="inferred from homology"/>
<keyword evidence="9" id="KW-1185">Reference proteome</keyword>
<organism evidence="8 9">
    <name type="scientific">Piedraia hortae CBS 480.64</name>
    <dbReference type="NCBI Taxonomy" id="1314780"/>
    <lineage>
        <taxon>Eukaryota</taxon>
        <taxon>Fungi</taxon>
        <taxon>Dikarya</taxon>
        <taxon>Ascomycota</taxon>
        <taxon>Pezizomycotina</taxon>
        <taxon>Dothideomycetes</taxon>
        <taxon>Dothideomycetidae</taxon>
        <taxon>Capnodiales</taxon>
        <taxon>Piedraiaceae</taxon>
        <taxon>Piedraia</taxon>
    </lineage>
</organism>
<evidence type="ECO:0000313" key="8">
    <source>
        <dbReference type="EMBL" id="KAF2860672.1"/>
    </source>
</evidence>
<accession>A0A6A7C034</accession>
<sequence>MVDIWRLPSSLVALAIAALSVSARAQYPPPASYESVLASPLNPAVTIAYRQPDNGTCMAAFDAQRQFTGYIGLPPYTLAPIQQNYSVNTFFWFVEARQQPDAAPLTIWLNGGPGSSSLFGLFNEVGPCQVVQLNDGLYGTQMRPFGWDRSSNVLFIDQPNQVGFSYDAPANASIDFYTSNIFDPSLSQSNLPPWMVASGTFGASSLNSSAPGGTANTTAIAAHTLWHFLQAWLAAFPEYNPALRNGSAVDGPSVGVHLFTESYGGMYAPAMAMHFEQQNQLRENGSMPTNSTLPMHLETVGIINGMIDSLIQTPTLPQFAANNSYGVQAISQTQMLNAISQWELSCVSQIGDCRDAVALGDANGYGDNATVNAVCSRARVTCNNLSGDYTANNHSPYDIRRSLPMTEPSGSFQEYLNSAGVLQAVGARVNFTGSNLRVSEAFDSTGDLIRGGSVDDLAALLGMGVRVALLYGDADYICNWQGGEAVSLAIAQAMANATDEAISRYSTAFPAAGYSYIATNSSYVGGEVRQYGNFSFSRIYEAGHFVPYYQPETAFTLFTRAIYGAELATGQLVDTTNLPNSHRNYSTKTHSVRDGPAPTCWLRDWVLTCSQEETRAMLESRGHVMNGIYIQESKSDPLPTTSVTAGRPGSPVTTPTRSKSAVSSSTSVLTGVYTATNTPTPSSSAILIADGLDMSLSWGILLLFLLTGYDIL</sequence>
<dbReference type="GO" id="GO:0000324">
    <property type="term" value="C:fungal-type vacuole"/>
    <property type="evidence" value="ECO:0007669"/>
    <property type="project" value="TreeGrafter"/>
</dbReference>
<evidence type="ECO:0000256" key="7">
    <source>
        <dbReference type="SAM" id="MobiDB-lite"/>
    </source>
</evidence>
<protein>
    <recommendedName>
        <fullName evidence="6">Carboxypeptidase</fullName>
        <ecNumber evidence="6">3.4.16.-</ecNumber>
    </recommendedName>
</protein>
<dbReference type="PANTHER" id="PTHR11802:SF404">
    <property type="entry name" value="CARBOXYPEPTIDASE"/>
    <property type="match status" value="1"/>
</dbReference>
<keyword evidence="6" id="KW-0732">Signal</keyword>
<feature type="signal peptide" evidence="6">
    <location>
        <begin position="1"/>
        <end position="25"/>
    </location>
</feature>
<dbReference type="Gene3D" id="3.40.50.1820">
    <property type="entry name" value="alpha/beta hydrolase"/>
    <property type="match status" value="1"/>
</dbReference>
<evidence type="ECO:0000256" key="2">
    <source>
        <dbReference type="ARBA" id="ARBA00022645"/>
    </source>
</evidence>
<dbReference type="GO" id="GO:0004185">
    <property type="term" value="F:serine-type carboxypeptidase activity"/>
    <property type="evidence" value="ECO:0007669"/>
    <property type="project" value="UniProtKB-UniRule"/>
</dbReference>
<evidence type="ECO:0000256" key="6">
    <source>
        <dbReference type="RuleBase" id="RU361156"/>
    </source>
</evidence>
<keyword evidence="4 6" id="KW-0378">Hydrolase</keyword>
<dbReference type="EC" id="3.4.16.-" evidence="6"/>
<dbReference type="Proteomes" id="UP000799421">
    <property type="component" value="Unassembled WGS sequence"/>
</dbReference>
<reference evidence="8" key="1">
    <citation type="journal article" date="2020" name="Stud. Mycol.">
        <title>101 Dothideomycetes genomes: a test case for predicting lifestyles and emergence of pathogens.</title>
        <authorList>
            <person name="Haridas S."/>
            <person name="Albert R."/>
            <person name="Binder M."/>
            <person name="Bloem J."/>
            <person name="Labutti K."/>
            <person name="Salamov A."/>
            <person name="Andreopoulos B."/>
            <person name="Baker S."/>
            <person name="Barry K."/>
            <person name="Bills G."/>
            <person name="Bluhm B."/>
            <person name="Cannon C."/>
            <person name="Castanera R."/>
            <person name="Culley D."/>
            <person name="Daum C."/>
            <person name="Ezra D."/>
            <person name="Gonzalez J."/>
            <person name="Henrissat B."/>
            <person name="Kuo A."/>
            <person name="Liang C."/>
            <person name="Lipzen A."/>
            <person name="Lutzoni F."/>
            <person name="Magnuson J."/>
            <person name="Mondo S."/>
            <person name="Nolan M."/>
            <person name="Ohm R."/>
            <person name="Pangilinan J."/>
            <person name="Park H.-J."/>
            <person name="Ramirez L."/>
            <person name="Alfaro M."/>
            <person name="Sun H."/>
            <person name="Tritt A."/>
            <person name="Yoshinaga Y."/>
            <person name="Zwiers L.-H."/>
            <person name="Turgeon B."/>
            <person name="Goodwin S."/>
            <person name="Spatafora J."/>
            <person name="Crous P."/>
            <person name="Grigoriev I."/>
        </authorList>
    </citation>
    <scope>NUCLEOTIDE SEQUENCE</scope>
    <source>
        <strain evidence="8">CBS 480.64</strain>
    </source>
</reference>
<evidence type="ECO:0000256" key="1">
    <source>
        <dbReference type="ARBA" id="ARBA00009431"/>
    </source>
</evidence>
<dbReference type="InterPro" id="IPR029058">
    <property type="entry name" value="AB_hydrolase_fold"/>
</dbReference>
<gene>
    <name evidence="8" type="ORF">K470DRAFT_232048</name>
</gene>
<dbReference type="InterPro" id="IPR001563">
    <property type="entry name" value="Peptidase_S10"/>
</dbReference>
<dbReference type="SUPFAM" id="SSF53474">
    <property type="entry name" value="alpha/beta-Hydrolases"/>
    <property type="match status" value="1"/>
</dbReference>
<feature type="chain" id="PRO_5025705119" description="Carboxypeptidase" evidence="6">
    <location>
        <begin position="26"/>
        <end position="712"/>
    </location>
</feature>
<dbReference type="EMBL" id="MU005979">
    <property type="protein sequence ID" value="KAF2860672.1"/>
    <property type="molecule type" value="Genomic_DNA"/>
</dbReference>
<name>A0A6A7C034_9PEZI</name>
<dbReference type="Pfam" id="PF00450">
    <property type="entry name" value="Peptidase_S10"/>
    <property type="match status" value="1"/>
</dbReference>
<keyword evidence="3 6" id="KW-0645">Protease</keyword>
<keyword evidence="5" id="KW-0325">Glycoprotein</keyword>
<dbReference type="OrthoDB" id="443318at2759"/>